<name>A0ACC2ZUW0_9EURO</name>
<dbReference type="EMBL" id="JAPDRQ010000261">
    <property type="protein sequence ID" value="KAJ9651374.1"/>
    <property type="molecule type" value="Genomic_DNA"/>
</dbReference>
<organism evidence="1 2">
    <name type="scientific">Neophaeococcomyces mojaviensis</name>
    <dbReference type="NCBI Taxonomy" id="3383035"/>
    <lineage>
        <taxon>Eukaryota</taxon>
        <taxon>Fungi</taxon>
        <taxon>Dikarya</taxon>
        <taxon>Ascomycota</taxon>
        <taxon>Pezizomycotina</taxon>
        <taxon>Eurotiomycetes</taxon>
        <taxon>Chaetothyriomycetidae</taxon>
        <taxon>Chaetothyriales</taxon>
        <taxon>Chaetothyriales incertae sedis</taxon>
        <taxon>Neophaeococcomyces</taxon>
    </lineage>
</organism>
<protein>
    <submittedName>
        <fullName evidence="1">Uncharacterized protein</fullName>
    </submittedName>
</protein>
<reference evidence="1" key="1">
    <citation type="submission" date="2022-10" db="EMBL/GenBank/DDBJ databases">
        <title>Culturing micro-colonial fungi from biological soil crusts in the Mojave desert and describing Neophaeococcomyces mojavensis, and introducing the new genera and species Taxawa tesnikishii.</title>
        <authorList>
            <person name="Kurbessoian T."/>
            <person name="Stajich J.E."/>
        </authorList>
    </citation>
    <scope>NUCLEOTIDE SEQUENCE</scope>
    <source>
        <strain evidence="1">JES_112</strain>
    </source>
</reference>
<evidence type="ECO:0000313" key="1">
    <source>
        <dbReference type="EMBL" id="KAJ9651374.1"/>
    </source>
</evidence>
<evidence type="ECO:0000313" key="2">
    <source>
        <dbReference type="Proteomes" id="UP001172386"/>
    </source>
</evidence>
<dbReference type="Proteomes" id="UP001172386">
    <property type="component" value="Unassembled WGS sequence"/>
</dbReference>
<proteinExistence type="predicted"/>
<comment type="caution">
    <text evidence="1">The sequence shown here is derived from an EMBL/GenBank/DDBJ whole genome shotgun (WGS) entry which is preliminary data.</text>
</comment>
<gene>
    <name evidence="1" type="ORF">H2198_009348</name>
</gene>
<accession>A0ACC2ZUW0</accession>
<keyword evidence="2" id="KW-1185">Reference proteome</keyword>
<sequence length="86" mass="9700">MKDHHLHMPHILGTTHHKPIDPTTPISPQEHQPKKKIAKQVEALHAKAKQSHSHYEKAAREGQKSESMPSEAAVRAAREVVSVHER</sequence>